<evidence type="ECO:0000313" key="2">
    <source>
        <dbReference type="EMBL" id="NIJ64130.1"/>
    </source>
</evidence>
<evidence type="ECO:0000313" key="3">
    <source>
        <dbReference type="Proteomes" id="UP000564677"/>
    </source>
</evidence>
<dbReference type="AlphaFoldDB" id="A0A7X5UXM0"/>
<proteinExistence type="predicted"/>
<name>A0A7X5UXM0_9SPHN</name>
<comment type="caution">
    <text evidence="2">The sequence shown here is derived from an EMBL/GenBank/DDBJ whole genome shotgun (WGS) entry which is preliminary data.</text>
</comment>
<gene>
    <name evidence="2" type="ORF">FHR20_001061</name>
</gene>
<dbReference type="EMBL" id="JAASQV010000001">
    <property type="protein sequence ID" value="NIJ64130.1"/>
    <property type="molecule type" value="Genomic_DNA"/>
</dbReference>
<dbReference type="Proteomes" id="UP000564677">
    <property type="component" value="Unassembled WGS sequence"/>
</dbReference>
<feature type="region of interest" description="Disordered" evidence="1">
    <location>
        <begin position="68"/>
        <end position="102"/>
    </location>
</feature>
<reference evidence="2 3" key="1">
    <citation type="submission" date="2020-03" db="EMBL/GenBank/DDBJ databases">
        <title>Genomic Encyclopedia of Type Strains, Phase IV (KMG-IV): sequencing the most valuable type-strain genomes for metagenomic binning, comparative biology and taxonomic classification.</title>
        <authorList>
            <person name="Goeker M."/>
        </authorList>
    </citation>
    <scope>NUCLEOTIDE SEQUENCE [LARGE SCALE GENOMIC DNA]</scope>
    <source>
        <strain evidence="2 3">DSM 4733</strain>
    </source>
</reference>
<sequence length="102" mass="10236">MSTSSIAAAVTAVTCNPLTERRCARPERCIASTSASAIAPSSPVASAEAMPPPLPGIRDWICAESAARRSAPDASAGATTSTGAKPLPVAPRPLNHAARAKS</sequence>
<protein>
    <submittedName>
        <fullName evidence="2">Uncharacterized protein</fullName>
    </submittedName>
</protein>
<accession>A0A7X5UXM0</accession>
<organism evidence="2 3">
    <name type="scientific">Sphingomonas leidyi</name>
    <dbReference type="NCBI Taxonomy" id="68569"/>
    <lineage>
        <taxon>Bacteria</taxon>
        <taxon>Pseudomonadati</taxon>
        <taxon>Pseudomonadota</taxon>
        <taxon>Alphaproteobacteria</taxon>
        <taxon>Sphingomonadales</taxon>
        <taxon>Sphingomonadaceae</taxon>
        <taxon>Sphingomonas</taxon>
    </lineage>
</organism>
<feature type="compositionally biased region" description="Low complexity" evidence="1">
    <location>
        <begin position="72"/>
        <end position="84"/>
    </location>
</feature>
<evidence type="ECO:0000256" key="1">
    <source>
        <dbReference type="SAM" id="MobiDB-lite"/>
    </source>
</evidence>
<keyword evidence="3" id="KW-1185">Reference proteome</keyword>